<dbReference type="EMBL" id="CABFNS010000904">
    <property type="protein sequence ID" value="VUC35171.1"/>
    <property type="molecule type" value="Genomic_DNA"/>
</dbReference>
<feature type="region of interest" description="Disordered" evidence="1">
    <location>
        <begin position="370"/>
        <end position="416"/>
    </location>
</feature>
<feature type="compositionally biased region" description="Polar residues" evidence="1">
    <location>
        <begin position="43"/>
        <end position="58"/>
    </location>
</feature>
<feature type="compositionally biased region" description="Polar residues" evidence="1">
    <location>
        <begin position="534"/>
        <end position="551"/>
    </location>
</feature>
<feature type="compositionally biased region" description="Acidic residues" evidence="1">
    <location>
        <begin position="117"/>
        <end position="127"/>
    </location>
</feature>
<evidence type="ECO:0000313" key="2">
    <source>
        <dbReference type="EMBL" id="VUC35171.1"/>
    </source>
</evidence>
<feature type="region of interest" description="Disordered" evidence="1">
    <location>
        <begin position="1"/>
        <end position="178"/>
    </location>
</feature>
<feature type="compositionally biased region" description="Basic and acidic residues" evidence="1">
    <location>
        <begin position="588"/>
        <end position="599"/>
    </location>
</feature>
<dbReference type="Proteomes" id="UP000766486">
    <property type="component" value="Unassembled WGS sequence"/>
</dbReference>
<organism evidence="2 3">
    <name type="scientific">Bionectria ochroleuca</name>
    <name type="common">Gliocladium roseum</name>
    <dbReference type="NCBI Taxonomy" id="29856"/>
    <lineage>
        <taxon>Eukaryota</taxon>
        <taxon>Fungi</taxon>
        <taxon>Dikarya</taxon>
        <taxon>Ascomycota</taxon>
        <taxon>Pezizomycotina</taxon>
        <taxon>Sordariomycetes</taxon>
        <taxon>Hypocreomycetidae</taxon>
        <taxon>Hypocreales</taxon>
        <taxon>Bionectriaceae</taxon>
        <taxon>Clonostachys</taxon>
    </lineage>
</organism>
<feature type="compositionally biased region" description="Low complexity" evidence="1">
    <location>
        <begin position="27"/>
        <end position="42"/>
    </location>
</feature>
<proteinExistence type="predicted"/>
<evidence type="ECO:0008006" key="4">
    <source>
        <dbReference type="Google" id="ProtNLM"/>
    </source>
</evidence>
<accession>A0ABY6UYR4</accession>
<gene>
    <name evidence="2" type="ORF">CLO192961_LOCUS403317</name>
</gene>
<comment type="caution">
    <text evidence="2">The sequence shown here is derived from an EMBL/GenBank/DDBJ whole genome shotgun (WGS) entry which is preliminary data.</text>
</comment>
<keyword evidence="3" id="KW-1185">Reference proteome</keyword>
<name>A0ABY6UYR4_BIOOC</name>
<evidence type="ECO:0000256" key="1">
    <source>
        <dbReference type="SAM" id="MobiDB-lite"/>
    </source>
</evidence>
<feature type="compositionally biased region" description="Basic and acidic residues" evidence="1">
    <location>
        <begin position="77"/>
        <end position="92"/>
    </location>
</feature>
<feature type="region of interest" description="Disordered" evidence="1">
    <location>
        <begin position="510"/>
        <end position="617"/>
    </location>
</feature>
<protein>
    <recommendedName>
        <fullName evidence="4">Plus3 domain-containing protein</fullName>
    </recommendedName>
</protein>
<reference evidence="2 3" key="1">
    <citation type="submission" date="2019-06" db="EMBL/GenBank/DDBJ databases">
        <authorList>
            <person name="Broberg M."/>
        </authorList>
    </citation>
    <scope>NUCLEOTIDE SEQUENCE [LARGE SCALE GENOMIC DNA]</scope>
</reference>
<feature type="compositionally biased region" description="Low complexity" evidence="1">
    <location>
        <begin position="578"/>
        <end position="587"/>
    </location>
</feature>
<evidence type="ECO:0000313" key="3">
    <source>
        <dbReference type="Proteomes" id="UP000766486"/>
    </source>
</evidence>
<sequence length="758" mass="82767">MAELPSPKLEGGPSPPVPATVLAPVETAPSAPLAVTPTPTTANISSPKAPSDTVTSSPKPMAPKVNGIDEPPSTEEVPIRETVQKPEPEKVEVPVIEDEEGEDRASKHINGTKNGTDDVDGESELSEPDSNVHSPPGVHDLADEIVVSNRPDEDQPFSPNHAHSEEEDETMVDAQEEHISPYPKRKRTTTINGAGEKISDSFDSTLEDKAVDSITNGKPKPTRPSASGVKGIILGHWRDSEVPEDARKHAVIGFIDIRDRLRTRIQPVNLVGEVMTVEYPLPPGPGGSWVTFDRIFFLPHLVGLDQGQVKEYVRIRSEMIEETEEERIAAEKAVAKDVVRRIRPNSSDHPTPQMQIAYGSNLPDHMAAHVRPDAKRRKTSSGFAPIHPAPPPALDSPRAGPSPAYQRPTLDTLPGTRPTRILLGYWSKSDEKDPKDRHAVYGILGHNDMFRVKLVRETRDGRYVDGNFPTAPGALWIAYEEVEMEPHLKLLARAEIKEYCRVRQYQIDQGEASDEKEANEVKAAAEAQARIGGNPTTIKHTAPSSVTNTSDNVDEPDSPTQRGLSGQKLRTSRRTEAKALAQAQAQAEQDKMDRDESRVNGRSRPSMGGDNEGLNGRVNNIRSERAVALAQREIARAEAAQGRADLHASHRERAAAVAAEEATAVAAAAVATPGATTPNGTSRFAASDDMQRLNQVWARQESLRVRAASEDAKVYDGRKYERKSTGPFTGKLVAQGTLINIDGEDYVEYRVLTRPSFF</sequence>